<accession>A0A0L8HCG7</accession>
<dbReference type="EMBL" id="KQ418525">
    <property type="protein sequence ID" value="KOF86986.1"/>
    <property type="molecule type" value="Genomic_DNA"/>
</dbReference>
<gene>
    <name evidence="1" type="ORF">OCBIM_22017667mg</name>
</gene>
<proteinExistence type="predicted"/>
<organism evidence="1">
    <name type="scientific">Octopus bimaculoides</name>
    <name type="common">California two-spotted octopus</name>
    <dbReference type="NCBI Taxonomy" id="37653"/>
    <lineage>
        <taxon>Eukaryota</taxon>
        <taxon>Metazoa</taxon>
        <taxon>Spiralia</taxon>
        <taxon>Lophotrochozoa</taxon>
        <taxon>Mollusca</taxon>
        <taxon>Cephalopoda</taxon>
        <taxon>Coleoidea</taxon>
        <taxon>Octopodiformes</taxon>
        <taxon>Octopoda</taxon>
        <taxon>Incirrata</taxon>
        <taxon>Octopodidae</taxon>
        <taxon>Octopus</taxon>
    </lineage>
</organism>
<sequence length="140" mass="15769">MFLPVYICCLQYCKIIRQLIPAPITFSNVLPAFYQCFSQYIIITSNIVKFSASLPQLPPLSTDVLPTVLPIYICYCNIVKLSVSFTPTPLTSSTKVLPEVYQCFSQYKLIASNAINRSLSFTPTSAQTFYHCSTNILKVF</sequence>
<protein>
    <submittedName>
        <fullName evidence="1">Uncharacterized protein</fullName>
    </submittedName>
</protein>
<reference evidence="1" key="1">
    <citation type="submission" date="2015-07" db="EMBL/GenBank/DDBJ databases">
        <title>MeaNS - Measles Nucleotide Surveillance Program.</title>
        <authorList>
            <person name="Tran T."/>
            <person name="Druce J."/>
        </authorList>
    </citation>
    <scope>NUCLEOTIDE SEQUENCE</scope>
    <source>
        <strain evidence="1">UCB-OBI-ISO-001</strain>
        <tissue evidence="1">Gonad</tissue>
    </source>
</reference>
<evidence type="ECO:0000313" key="1">
    <source>
        <dbReference type="EMBL" id="KOF86986.1"/>
    </source>
</evidence>
<dbReference type="AlphaFoldDB" id="A0A0L8HCG7"/>
<name>A0A0L8HCG7_OCTBM</name>